<dbReference type="GeneID" id="17253193"/>
<dbReference type="RefSeq" id="XP_005759755.1">
    <property type="nucleotide sequence ID" value="XM_005759698.1"/>
</dbReference>
<evidence type="ECO:0000313" key="3">
    <source>
        <dbReference type="Proteomes" id="UP000013827"/>
    </source>
</evidence>
<feature type="domain" description="Dynein heavy chain AAA module D4" evidence="1">
    <location>
        <begin position="2"/>
        <end position="57"/>
    </location>
</feature>
<dbReference type="PaxDb" id="2903-EOD07326"/>
<dbReference type="GO" id="GO:0030286">
    <property type="term" value="C:dynein complex"/>
    <property type="evidence" value="ECO:0007669"/>
    <property type="project" value="InterPro"/>
</dbReference>
<dbReference type="GO" id="GO:0051959">
    <property type="term" value="F:dynein light intermediate chain binding"/>
    <property type="evidence" value="ECO:0007669"/>
    <property type="project" value="InterPro"/>
</dbReference>
<reference evidence="2" key="2">
    <citation type="submission" date="2024-10" db="UniProtKB">
        <authorList>
            <consortium name="EnsemblProtists"/>
        </authorList>
    </citation>
    <scope>IDENTIFICATION</scope>
</reference>
<dbReference type="AlphaFoldDB" id="A0A0D3I7U1"/>
<protein>
    <recommendedName>
        <fullName evidence="1">Dynein heavy chain AAA module D4 domain-containing protein</fullName>
    </recommendedName>
</protein>
<dbReference type="Gene3D" id="1.20.920.20">
    <property type="match status" value="1"/>
</dbReference>
<proteinExistence type="predicted"/>
<dbReference type="KEGG" id="ehx:EMIHUDRAFT_49427"/>
<sequence length="80" mass="9554">FLAEEDLPDPSRRPIVEHMVMVHQMVRTQSEEFLQQLKRYNYVTPKNYLDFISNYRSVLKEERRKIDGSIQRLDGGLSKL</sequence>
<dbReference type="GO" id="GO:0007018">
    <property type="term" value="P:microtubule-based movement"/>
    <property type="evidence" value="ECO:0007669"/>
    <property type="project" value="InterPro"/>
</dbReference>
<dbReference type="eggNOG" id="KOG3595">
    <property type="taxonomic scope" value="Eukaryota"/>
</dbReference>
<dbReference type="InterPro" id="IPR026983">
    <property type="entry name" value="DHC"/>
</dbReference>
<dbReference type="EnsemblProtists" id="EOD07326">
    <property type="protein sequence ID" value="EOD07326"/>
    <property type="gene ID" value="EMIHUDRAFT_49427"/>
</dbReference>
<reference evidence="3" key="1">
    <citation type="journal article" date="2013" name="Nature">
        <title>Pan genome of the phytoplankton Emiliania underpins its global distribution.</title>
        <authorList>
            <person name="Read B.A."/>
            <person name="Kegel J."/>
            <person name="Klute M.J."/>
            <person name="Kuo A."/>
            <person name="Lefebvre S.C."/>
            <person name="Maumus F."/>
            <person name="Mayer C."/>
            <person name="Miller J."/>
            <person name="Monier A."/>
            <person name="Salamov A."/>
            <person name="Young J."/>
            <person name="Aguilar M."/>
            <person name="Claverie J.M."/>
            <person name="Frickenhaus S."/>
            <person name="Gonzalez K."/>
            <person name="Herman E.K."/>
            <person name="Lin Y.C."/>
            <person name="Napier J."/>
            <person name="Ogata H."/>
            <person name="Sarno A.F."/>
            <person name="Shmutz J."/>
            <person name="Schroeder D."/>
            <person name="de Vargas C."/>
            <person name="Verret F."/>
            <person name="von Dassow P."/>
            <person name="Valentin K."/>
            <person name="Van de Peer Y."/>
            <person name="Wheeler G."/>
            <person name="Dacks J.B."/>
            <person name="Delwiche C.F."/>
            <person name="Dyhrman S.T."/>
            <person name="Glockner G."/>
            <person name="John U."/>
            <person name="Richards T."/>
            <person name="Worden A.Z."/>
            <person name="Zhang X."/>
            <person name="Grigoriev I.V."/>
            <person name="Allen A.E."/>
            <person name="Bidle K."/>
            <person name="Borodovsky M."/>
            <person name="Bowler C."/>
            <person name="Brownlee C."/>
            <person name="Cock J.M."/>
            <person name="Elias M."/>
            <person name="Gladyshev V.N."/>
            <person name="Groth M."/>
            <person name="Guda C."/>
            <person name="Hadaegh A."/>
            <person name="Iglesias-Rodriguez M.D."/>
            <person name="Jenkins J."/>
            <person name="Jones B.M."/>
            <person name="Lawson T."/>
            <person name="Leese F."/>
            <person name="Lindquist E."/>
            <person name="Lobanov A."/>
            <person name="Lomsadze A."/>
            <person name="Malik S.B."/>
            <person name="Marsh M.E."/>
            <person name="Mackinder L."/>
            <person name="Mock T."/>
            <person name="Mueller-Roeber B."/>
            <person name="Pagarete A."/>
            <person name="Parker M."/>
            <person name="Probert I."/>
            <person name="Quesneville H."/>
            <person name="Raines C."/>
            <person name="Rensing S.A."/>
            <person name="Riano-Pachon D.M."/>
            <person name="Richier S."/>
            <person name="Rokitta S."/>
            <person name="Shiraiwa Y."/>
            <person name="Soanes D.M."/>
            <person name="van der Giezen M."/>
            <person name="Wahlund T.M."/>
            <person name="Williams B."/>
            <person name="Wilson W."/>
            <person name="Wolfe G."/>
            <person name="Wurch L.L."/>
        </authorList>
    </citation>
    <scope>NUCLEOTIDE SEQUENCE</scope>
</reference>
<evidence type="ECO:0000313" key="2">
    <source>
        <dbReference type="EnsemblProtists" id="EOD07326"/>
    </source>
</evidence>
<dbReference type="Pfam" id="PF12780">
    <property type="entry name" value="AAA_8"/>
    <property type="match status" value="1"/>
</dbReference>
<accession>A0A0D3I7U1</accession>
<dbReference type="GO" id="GO:0045505">
    <property type="term" value="F:dynein intermediate chain binding"/>
    <property type="evidence" value="ECO:0007669"/>
    <property type="project" value="InterPro"/>
</dbReference>
<name>A0A0D3I7U1_EMIH1</name>
<dbReference type="HOGENOM" id="CLU_2597431_0_0_1"/>
<dbReference type="InterPro" id="IPR024317">
    <property type="entry name" value="Dynein_heavy_chain_D4_dom"/>
</dbReference>
<evidence type="ECO:0000259" key="1">
    <source>
        <dbReference type="Pfam" id="PF12780"/>
    </source>
</evidence>
<organism evidence="2 3">
    <name type="scientific">Emiliania huxleyi (strain CCMP1516)</name>
    <dbReference type="NCBI Taxonomy" id="280463"/>
    <lineage>
        <taxon>Eukaryota</taxon>
        <taxon>Haptista</taxon>
        <taxon>Haptophyta</taxon>
        <taxon>Prymnesiophyceae</taxon>
        <taxon>Isochrysidales</taxon>
        <taxon>Noelaerhabdaceae</taxon>
        <taxon>Emiliania</taxon>
    </lineage>
</organism>
<dbReference type="Proteomes" id="UP000013827">
    <property type="component" value="Unassembled WGS sequence"/>
</dbReference>
<dbReference type="STRING" id="2903.R1D8T3"/>
<dbReference type="PANTHER" id="PTHR22878">
    <property type="entry name" value="DYNEIN HEAVY CHAIN 6, AXONEMAL-LIKE-RELATED"/>
    <property type="match status" value="1"/>
</dbReference>
<keyword evidence="3" id="KW-1185">Reference proteome</keyword>